<sequence length="549" mass="61902">MDSAAKRAEVLDQMVAITAADGEIGRTSCEELLRASDWNIERAINLHYSASSSTPHRRQASPARPASPRRTASSGSSYPPSPPSSRNQSTPIVARLGLGTVYGLFLPVRFVLRILIGFWYMLARTIVPNSILSILPRLLVPPSSQGRILPNPSARNKPFVQSLREDYTPSPVDLDQLPDFYRGPYKEFLRGIRADPKLGVVILCCAEHEDDEAFKREVLLNEELGRVFREKNIAVWAGDVRDREAYQVAQTLQITTYPSLTFFSLLPPATGSTTSASVSNARLTILTTIAGSPATTTSLPSILHLLDSTLIPRSQPFLARVKRERRALEESRRMREDQDRRAAESARRDSERIMASRREREERERLEREETERKQKAERERQNKEALEKKLKDDLLLWRRYQRRRFREMVEVPAEDVKAGLAVRIQLRLPQGNGPARNIKVFRKDDESLADIFRWAESLLLATDKSPDEDPTIAPSGFVDPYASADTNGGESVSHTPVKLFTSYPRKEVDLRSGSWDIIMQGGGSLIVEVDRSASRDADDSEYETDDED</sequence>
<evidence type="ECO:0000313" key="4">
    <source>
        <dbReference type="EMBL" id="KAG7531068.1"/>
    </source>
</evidence>
<dbReference type="OrthoDB" id="1026733at2759"/>
<dbReference type="InterPro" id="IPR006577">
    <property type="entry name" value="UAS"/>
</dbReference>
<dbReference type="InterPro" id="IPR050730">
    <property type="entry name" value="UBX_domain-protein"/>
</dbReference>
<dbReference type="SUPFAM" id="SSF52833">
    <property type="entry name" value="Thioredoxin-like"/>
    <property type="match status" value="1"/>
</dbReference>
<dbReference type="PANTHER" id="PTHR23322:SF1">
    <property type="entry name" value="FAS-ASSOCIATED FACTOR 2"/>
    <property type="match status" value="1"/>
</dbReference>
<evidence type="ECO:0000256" key="2">
    <source>
        <dbReference type="SAM" id="Phobius"/>
    </source>
</evidence>
<feature type="compositionally biased region" description="Low complexity" evidence="1">
    <location>
        <begin position="73"/>
        <end position="88"/>
    </location>
</feature>
<protein>
    <recommendedName>
        <fullName evidence="3">UAS domain-containing protein</fullName>
    </recommendedName>
</protein>
<keyword evidence="2" id="KW-0472">Membrane</keyword>
<dbReference type="Pfam" id="PF14555">
    <property type="entry name" value="UBA_4"/>
    <property type="match status" value="1"/>
</dbReference>
<accession>A0A8K0JJ62</accession>
<name>A0A8K0JJ62_9TREE</name>
<evidence type="ECO:0000313" key="5">
    <source>
        <dbReference type="Proteomes" id="UP000812966"/>
    </source>
</evidence>
<evidence type="ECO:0000259" key="3">
    <source>
        <dbReference type="SMART" id="SM00594"/>
    </source>
</evidence>
<proteinExistence type="predicted"/>
<dbReference type="GO" id="GO:0005783">
    <property type="term" value="C:endoplasmic reticulum"/>
    <property type="evidence" value="ECO:0007669"/>
    <property type="project" value="TreeGrafter"/>
</dbReference>
<dbReference type="AlphaFoldDB" id="A0A8K0JJ62"/>
<organism evidence="4 5">
    <name type="scientific">Filobasidium floriforme</name>
    <dbReference type="NCBI Taxonomy" id="5210"/>
    <lineage>
        <taxon>Eukaryota</taxon>
        <taxon>Fungi</taxon>
        <taxon>Dikarya</taxon>
        <taxon>Basidiomycota</taxon>
        <taxon>Agaricomycotina</taxon>
        <taxon>Tremellomycetes</taxon>
        <taxon>Filobasidiales</taxon>
        <taxon>Filobasidiaceae</taxon>
        <taxon>Filobasidium</taxon>
    </lineage>
</organism>
<evidence type="ECO:0000256" key="1">
    <source>
        <dbReference type="SAM" id="MobiDB-lite"/>
    </source>
</evidence>
<reference evidence="4" key="1">
    <citation type="submission" date="2020-04" db="EMBL/GenBank/DDBJ databases">
        <title>Analysis of mating type loci in Filobasidium floriforme.</title>
        <authorList>
            <person name="Nowrousian M."/>
        </authorList>
    </citation>
    <scope>NUCLEOTIDE SEQUENCE</scope>
    <source>
        <strain evidence="4">CBS 6242</strain>
    </source>
</reference>
<feature type="region of interest" description="Disordered" evidence="1">
    <location>
        <begin position="51"/>
        <end position="88"/>
    </location>
</feature>
<dbReference type="SMART" id="SM00594">
    <property type="entry name" value="UAS"/>
    <property type="match status" value="1"/>
</dbReference>
<dbReference type="InterPro" id="IPR036249">
    <property type="entry name" value="Thioredoxin-like_sf"/>
</dbReference>
<keyword evidence="2" id="KW-0812">Transmembrane</keyword>
<feature type="domain" description="UAS" evidence="3">
    <location>
        <begin position="158"/>
        <end position="287"/>
    </location>
</feature>
<dbReference type="EMBL" id="JABELV010000099">
    <property type="protein sequence ID" value="KAG7531068.1"/>
    <property type="molecule type" value="Genomic_DNA"/>
</dbReference>
<feature type="region of interest" description="Disordered" evidence="1">
    <location>
        <begin position="328"/>
        <end position="385"/>
    </location>
</feature>
<dbReference type="Proteomes" id="UP000812966">
    <property type="component" value="Unassembled WGS sequence"/>
</dbReference>
<feature type="region of interest" description="Disordered" evidence="1">
    <location>
        <begin position="530"/>
        <end position="549"/>
    </location>
</feature>
<dbReference type="GO" id="GO:0036503">
    <property type="term" value="P:ERAD pathway"/>
    <property type="evidence" value="ECO:0007669"/>
    <property type="project" value="TreeGrafter"/>
</dbReference>
<dbReference type="CDD" id="cd14273">
    <property type="entry name" value="UBA_TAP-C_like"/>
    <property type="match status" value="1"/>
</dbReference>
<gene>
    <name evidence="4" type="ORF">FFLO_04562</name>
</gene>
<feature type="compositionally biased region" description="Acidic residues" evidence="1">
    <location>
        <begin position="539"/>
        <end position="549"/>
    </location>
</feature>
<dbReference type="Gene3D" id="3.40.30.10">
    <property type="entry name" value="Glutaredoxin"/>
    <property type="match status" value="1"/>
</dbReference>
<dbReference type="PANTHER" id="PTHR23322">
    <property type="entry name" value="FAS-ASSOCIATED PROTEIN"/>
    <property type="match status" value="1"/>
</dbReference>
<comment type="caution">
    <text evidence="4">The sequence shown here is derived from an EMBL/GenBank/DDBJ whole genome shotgun (WGS) entry which is preliminary data.</text>
</comment>
<dbReference type="GO" id="GO:0043130">
    <property type="term" value="F:ubiquitin binding"/>
    <property type="evidence" value="ECO:0007669"/>
    <property type="project" value="TreeGrafter"/>
</dbReference>
<keyword evidence="5" id="KW-1185">Reference proteome</keyword>
<keyword evidence="2" id="KW-1133">Transmembrane helix</keyword>
<feature type="transmembrane region" description="Helical" evidence="2">
    <location>
        <begin position="96"/>
        <end position="122"/>
    </location>
</feature>